<dbReference type="EMBL" id="CACTIH010005886">
    <property type="protein sequence ID" value="CAA3002859.1"/>
    <property type="molecule type" value="Genomic_DNA"/>
</dbReference>
<name>A0A8S0TFQ1_OLEEU</name>
<evidence type="ECO:0000313" key="2">
    <source>
        <dbReference type="Proteomes" id="UP000594638"/>
    </source>
</evidence>
<proteinExistence type="predicted"/>
<dbReference type="Gramene" id="OE9A116271T1">
    <property type="protein sequence ID" value="OE9A116271C1"/>
    <property type="gene ID" value="OE9A116271"/>
</dbReference>
<reference evidence="1 2" key="1">
    <citation type="submission" date="2019-12" db="EMBL/GenBank/DDBJ databases">
        <authorList>
            <person name="Alioto T."/>
            <person name="Alioto T."/>
            <person name="Gomez Garrido J."/>
        </authorList>
    </citation>
    <scope>NUCLEOTIDE SEQUENCE [LARGE SCALE GENOMIC DNA]</scope>
</reference>
<dbReference type="Proteomes" id="UP000594638">
    <property type="component" value="Unassembled WGS sequence"/>
</dbReference>
<dbReference type="AlphaFoldDB" id="A0A8S0TFQ1"/>
<sequence>MSGTRLGRGSDVAWFLGISKQFLGQVCRPRLGCVLATVGTQPDFKAFVGSLWARCAGHVQDGLGRSLIFRHFWDSVSKAETEFDFQAIIGTFRQFLEHDVQAMSGMRLVRDRDAAWFSGSFRDTVCRPFQDAVGTNPDFHIFLCSFLDTMCRQCSRLVWAVALFPGNVRDTSRPHQEHKKIFNQMKEVRCTGHARHPGTIPGILGSFWDTMCRLNSRQVRATTRMQPDFQAFLGFWAWCAVMSGTHPGTTRTVLGFQVILGVFGHVAQAMFEIRPDHDRNELDFHAFLGNFWDMMCRQYP</sequence>
<accession>A0A8S0TFQ1</accession>
<protein>
    <submittedName>
        <fullName evidence="1">Uncharacterized protein</fullName>
    </submittedName>
</protein>
<gene>
    <name evidence="1" type="ORF">OLEA9_A116271</name>
</gene>
<evidence type="ECO:0000313" key="1">
    <source>
        <dbReference type="EMBL" id="CAA3002859.1"/>
    </source>
</evidence>
<keyword evidence="2" id="KW-1185">Reference proteome</keyword>
<organism evidence="1 2">
    <name type="scientific">Olea europaea subsp. europaea</name>
    <dbReference type="NCBI Taxonomy" id="158383"/>
    <lineage>
        <taxon>Eukaryota</taxon>
        <taxon>Viridiplantae</taxon>
        <taxon>Streptophyta</taxon>
        <taxon>Embryophyta</taxon>
        <taxon>Tracheophyta</taxon>
        <taxon>Spermatophyta</taxon>
        <taxon>Magnoliopsida</taxon>
        <taxon>eudicotyledons</taxon>
        <taxon>Gunneridae</taxon>
        <taxon>Pentapetalae</taxon>
        <taxon>asterids</taxon>
        <taxon>lamiids</taxon>
        <taxon>Lamiales</taxon>
        <taxon>Oleaceae</taxon>
        <taxon>Oleeae</taxon>
        <taxon>Olea</taxon>
    </lineage>
</organism>
<comment type="caution">
    <text evidence="1">The sequence shown here is derived from an EMBL/GenBank/DDBJ whole genome shotgun (WGS) entry which is preliminary data.</text>
</comment>